<evidence type="ECO:0000256" key="3">
    <source>
        <dbReference type="ARBA" id="ARBA00022691"/>
    </source>
</evidence>
<evidence type="ECO:0000259" key="4">
    <source>
        <dbReference type="Pfam" id="PF13649"/>
    </source>
</evidence>
<keyword evidence="1" id="KW-0489">Methyltransferase</keyword>
<evidence type="ECO:0000256" key="1">
    <source>
        <dbReference type="ARBA" id="ARBA00022603"/>
    </source>
</evidence>
<organism evidence="5 6">
    <name type="scientific">Gigaspora margarita</name>
    <dbReference type="NCBI Taxonomy" id="4874"/>
    <lineage>
        <taxon>Eukaryota</taxon>
        <taxon>Fungi</taxon>
        <taxon>Fungi incertae sedis</taxon>
        <taxon>Mucoromycota</taxon>
        <taxon>Glomeromycotina</taxon>
        <taxon>Glomeromycetes</taxon>
        <taxon>Diversisporales</taxon>
        <taxon>Gigasporaceae</taxon>
        <taxon>Gigaspora</taxon>
    </lineage>
</organism>
<keyword evidence="6" id="KW-1185">Reference proteome</keyword>
<dbReference type="CDD" id="cd02440">
    <property type="entry name" value="AdoMet_MTases"/>
    <property type="match status" value="1"/>
</dbReference>
<evidence type="ECO:0000313" key="6">
    <source>
        <dbReference type="Proteomes" id="UP000789901"/>
    </source>
</evidence>
<dbReference type="Proteomes" id="UP000789901">
    <property type="component" value="Unassembled WGS sequence"/>
</dbReference>
<gene>
    <name evidence="5" type="ORF">GMARGA_LOCUS18653</name>
</gene>
<dbReference type="InterPro" id="IPR029063">
    <property type="entry name" value="SAM-dependent_MTases_sf"/>
</dbReference>
<sequence length="336" mass="39482">MGCFYSKNLREKKTNSTDSPNKKIDFRYDDGRRFHCVDDAIYYLPNDEDEQDRLHLQHFLIRYIFQSNFSAPIKHLLEKPGTKILDIGLFNYGLLYFGKIKKTQFLRIIINSINIYLVILDVAQDRGHLILRPRKYPNVEVIGLDISSHQPEYIKPKNFSFVKANVFEGIPFEDNTFDFVFQRFLVFGYPEDKWPHVINELVRVLKPGGFIELCEPSLVRDTGPTTQFLWDAELDIVKQKGIDPETYQMIEKYLQNQGQLENIMKEVKECYHGAKSENPKLSKAITNLISLYESLKPSLVKHLQISDEEFDKLIKTSEKELFDFDTYYYLVRVYAS</sequence>
<keyword evidence="3" id="KW-0949">S-adenosyl-L-methionine</keyword>
<feature type="non-terminal residue" evidence="5">
    <location>
        <position position="336"/>
    </location>
</feature>
<comment type="caution">
    <text evidence="5">The sequence shown here is derived from an EMBL/GenBank/DDBJ whole genome shotgun (WGS) entry which is preliminary data.</text>
</comment>
<feature type="domain" description="Methyltransferase" evidence="4">
    <location>
        <begin position="119"/>
        <end position="209"/>
    </location>
</feature>
<accession>A0ABN7VH13</accession>
<proteinExistence type="predicted"/>
<keyword evidence="2" id="KW-0808">Transferase</keyword>
<dbReference type="InterPro" id="IPR023576">
    <property type="entry name" value="UbiE/COQ5_MeTrFase_CS"/>
</dbReference>
<reference evidence="5 6" key="1">
    <citation type="submission" date="2021-06" db="EMBL/GenBank/DDBJ databases">
        <authorList>
            <person name="Kallberg Y."/>
            <person name="Tangrot J."/>
            <person name="Rosling A."/>
        </authorList>
    </citation>
    <scope>NUCLEOTIDE SEQUENCE [LARGE SCALE GENOMIC DNA]</scope>
    <source>
        <strain evidence="5 6">120-4 pot B 10/14</strain>
    </source>
</reference>
<dbReference type="Pfam" id="PF13649">
    <property type="entry name" value="Methyltransf_25"/>
    <property type="match status" value="1"/>
</dbReference>
<dbReference type="SUPFAM" id="SSF53335">
    <property type="entry name" value="S-adenosyl-L-methionine-dependent methyltransferases"/>
    <property type="match status" value="1"/>
</dbReference>
<name>A0ABN7VH13_GIGMA</name>
<dbReference type="EMBL" id="CAJVQB010015035">
    <property type="protein sequence ID" value="CAG8772121.1"/>
    <property type="molecule type" value="Genomic_DNA"/>
</dbReference>
<dbReference type="PROSITE" id="PS01184">
    <property type="entry name" value="UBIE_2"/>
    <property type="match status" value="1"/>
</dbReference>
<dbReference type="Gene3D" id="3.40.50.150">
    <property type="entry name" value="Vaccinia Virus protein VP39"/>
    <property type="match status" value="1"/>
</dbReference>
<evidence type="ECO:0000256" key="2">
    <source>
        <dbReference type="ARBA" id="ARBA00022679"/>
    </source>
</evidence>
<protein>
    <submittedName>
        <fullName evidence="5">7367_t:CDS:1</fullName>
    </submittedName>
</protein>
<evidence type="ECO:0000313" key="5">
    <source>
        <dbReference type="EMBL" id="CAG8772121.1"/>
    </source>
</evidence>
<dbReference type="InterPro" id="IPR041698">
    <property type="entry name" value="Methyltransf_25"/>
</dbReference>
<dbReference type="PANTHER" id="PTHR43591">
    <property type="entry name" value="METHYLTRANSFERASE"/>
    <property type="match status" value="1"/>
</dbReference>